<dbReference type="InterPro" id="IPR051449">
    <property type="entry name" value="ABC-2_transporter_component"/>
</dbReference>
<evidence type="ECO:0000256" key="3">
    <source>
        <dbReference type="ARBA" id="ARBA00022692"/>
    </source>
</evidence>
<evidence type="ECO:0000256" key="6">
    <source>
        <dbReference type="SAM" id="Phobius"/>
    </source>
</evidence>
<evidence type="ECO:0000256" key="2">
    <source>
        <dbReference type="ARBA" id="ARBA00022475"/>
    </source>
</evidence>
<gene>
    <name evidence="8" type="ORF">FC093_09620</name>
</gene>
<dbReference type="InterPro" id="IPR013525">
    <property type="entry name" value="ABC2_TM"/>
</dbReference>
<dbReference type="Pfam" id="PF12698">
    <property type="entry name" value="ABC2_membrane_3"/>
    <property type="match status" value="1"/>
</dbReference>
<feature type="transmembrane region" description="Helical" evidence="6">
    <location>
        <begin position="239"/>
        <end position="257"/>
    </location>
</feature>
<feature type="transmembrane region" description="Helical" evidence="6">
    <location>
        <begin position="395"/>
        <end position="416"/>
    </location>
</feature>
<evidence type="ECO:0000313" key="9">
    <source>
        <dbReference type="Proteomes" id="UP000305848"/>
    </source>
</evidence>
<evidence type="ECO:0000259" key="7">
    <source>
        <dbReference type="Pfam" id="PF12698"/>
    </source>
</evidence>
<dbReference type="RefSeq" id="WP_137261562.1">
    <property type="nucleotide sequence ID" value="NZ_SZQL01000006.1"/>
</dbReference>
<dbReference type="GO" id="GO:0005886">
    <property type="term" value="C:plasma membrane"/>
    <property type="evidence" value="ECO:0007669"/>
    <property type="project" value="UniProtKB-SubCell"/>
</dbReference>
<comment type="caution">
    <text evidence="8">The sequence shown here is derived from an EMBL/GenBank/DDBJ whole genome shotgun (WGS) entry which is preliminary data.</text>
</comment>
<dbReference type="PANTHER" id="PTHR30294:SF29">
    <property type="entry name" value="MULTIDRUG ABC TRANSPORTER PERMEASE YBHS-RELATED"/>
    <property type="match status" value="1"/>
</dbReference>
<accession>A0A4U3L264</accession>
<feature type="transmembrane region" description="Helical" evidence="6">
    <location>
        <begin position="340"/>
        <end position="359"/>
    </location>
</feature>
<keyword evidence="3 6" id="KW-0812">Transmembrane</keyword>
<dbReference type="OrthoDB" id="9768837at2"/>
<proteinExistence type="predicted"/>
<dbReference type="SUPFAM" id="SSF53850">
    <property type="entry name" value="Periplasmic binding protein-like II"/>
    <property type="match status" value="1"/>
</dbReference>
<name>A0A4U3L264_9BACT</name>
<dbReference type="Gene3D" id="3.40.190.10">
    <property type="entry name" value="Periplasmic binding protein-like II"/>
    <property type="match status" value="1"/>
</dbReference>
<organism evidence="8 9">
    <name type="scientific">Ilyomonas limi</name>
    <dbReference type="NCBI Taxonomy" id="2575867"/>
    <lineage>
        <taxon>Bacteria</taxon>
        <taxon>Pseudomonadati</taxon>
        <taxon>Bacteroidota</taxon>
        <taxon>Chitinophagia</taxon>
        <taxon>Chitinophagales</taxon>
        <taxon>Chitinophagaceae</taxon>
        <taxon>Ilyomonas</taxon>
    </lineage>
</organism>
<feature type="transmembrane region" description="Helical" evidence="6">
    <location>
        <begin position="300"/>
        <end position="320"/>
    </location>
</feature>
<sequence length="444" mass="49119">MNKTSLIIQREYISRVRNKTFIITTILMPLLFVLLIAGSTYLSIKGKENLNIAVIDNSGYFKDNLENSSNIAFSFPAGVDTNNYISKGYSAILIMPQSTGNNGNNYLLRSKKSIGIGSKETIENKIDAAIETKMLQDAGIQKSQLDSIHSQSQDATLSTVEEGDNNSTRESNQWLAYGIGYGSGFLIYLTMLIYGMMVLRGVMEEKTNRIAEVIVSSVKPFQLMMGKIIGIGAVGLTQFLIWIVFIFLIMFGVHLFVSPETMQQVQAMQQSGTMPGAASSINASQSAQTIYNIQHMADTVNWGLIVGCFIFYFLGGYLFYASLFAAIGSVVEDVQNSQSLTLPITMPIIFSFIVMANAVQNPDSGLAVWCSFIPFSSPMVMMARIAYGVPGTVPYWQLIVSMLMLVAGFLFTTWLAGKIYRTGILLYGKKPTWAQMMKWAFRRA</sequence>
<evidence type="ECO:0000256" key="5">
    <source>
        <dbReference type="ARBA" id="ARBA00023136"/>
    </source>
</evidence>
<feature type="transmembrane region" description="Helical" evidence="6">
    <location>
        <begin position="21"/>
        <end position="42"/>
    </location>
</feature>
<evidence type="ECO:0000256" key="4">
    <source>
        <dbReference type="ARBA" id="ARBA00022989"/>
    </source>
</evidence>
<dbReference type="EMBL" id="SZQL01000006">
    <property type="protein sequence ID" value="TKK68942.1"/>
    <property type="molecule type" value="Genomic_DNA"/>
</dbReference>
<dbReference type="GO" id="GO:0140359">
    <property type="term" value="F:ABC-type transporter activity"/>
    <property type="evidence" value="ECO:0007669"/>
    <property type="project" value="InterPro"/>
</dbReference>
<feature type="transmembrane region" description="Helical" evidence="6">
    <location>
        <begin position="366"/>
        <end position="389"/>
    </location>
</feature>
<evidence type="ECO:0000313" key="8">
    <source>
        <dbReference type="EMBL" id="TKK68942.1"/>
    </source>
</evidence>
<feature type="domain" description="ABC-2 type transporter transmembrane" evidence="7">
    <location>
        <begin position="19"/>
        <end position="416"/>
    </location>
</feature>
<dbReference type="Proteomes" id="UP000305848">
    <property type="component" value="Unassembled WGS sequence"/>
</dbReference>
<keyword evidence="2" id="KW-1003">Cell membrane</keyword>
<evidence type="ECO:0000256" key="1">
    <source>
        <dbReference type="ARBA" id="ARBA00004651"/>
    </source>
</evidence>
<keyword evidence="4 6" id="KW-1133">Transmembrane helix</keyword>
<keyword evidence="9" id="KW-1185">Reference proteome</keyword>
<protein>
    <submittedName>
        <fullName evidence="8">ABC transporter permease</fullName>
    </submittedName>
</protein>
<feature type="transmembrane region" description="Helical" evidence="6">
    <location>
        <begin position="174"/>
        <end position="199"/>
    </location>
</feature>
<keyword evidence="5 6" id="KW-0472">Membrane</keyword>
<reference evidence="8 9" key="1">
    <citation type="submission" date="2019-05" db="EMBL/GenBank/DDBJ databases">
        <title>Panacibacter sp. strain 17mud1-8 Genome sequencing and assembly.</title>
        <authorList>
            <person name="Chhetri G."/>
        </authorList>
    </citation>
    <scope>NUCLEOTIDE SEQUENCE [LARGE SCALE GENOMIC DNA]</scope>
    <source>
        <strain evidence="8 9">17mud1-8</strain>
    </source>
</reference>
<dbReference type="PANTHER" id="PTHR30294">
    <property type="entry name" value="MEMBRANE COMPONENT OF ABC TRANSPORTER YHHJ-RELATED"/>
    <property type="match status" value="1"/>
</dbReference>
<comment type="subcellular location">
    <subcellularLocation>
        <location evidence="1">Cell membrane</location>
        <topology evidence="1">Multi-pass membrane protein</topology>
    </subcellularLocation>
</comment>
<dbReference type="AlphaFoldDB" id="A0A4U3L264"/>